<dbReference type="EMBL" id="CP031517">
    <property type="protein sequence ID" value="QOS40208.1"/>
    <property type="molecule type" value="Genomic_DNA"/>
</dbReference>
<feature type="binding site" evidence="6">
    <location>
        <position position="173"/>
    </location>
    <ligand>
        <name>Mg(2+)</name>
        <dbReference type="ChEBI" id="CHEBI:18420"/>
        <label>1</label>
    </ligand>
</feature>
<evidence type="ECO:0000256" key="3">
    <source>
        <dbReference type="ARBA" id="ARBA00022801"/>
    </source>
</evidence>
<dbReference type="PROSITE" id="PS00726">
    <property type="entry name" value="AP_NUCLEASE_F1_1"/>
    <property type="match status" value="1"/>
</dbReference>
<dbReference type="GO" id="GO:0008081">
    <property type="term" value="F:phosphoric diester hydrolase activity"/>
    <property type="evidence" value="ECO:0007669"/>
    <property type="project" value="TreeGrafter"/>
</dbReference>
<feature type="site" description="Important for catalytic activity" evidence="7">
    <location>
        <position position="244"/>
    </location>
</feature>
<evidence type="ECO:0000256" key="6">
    <source>
        <dbReference type="PIRSR" id="PIRSR604808-2"/>
    </source>
</evidence>
<dbReference type="NCBIfam" id="TIGR00195">
    <property type="entry name" value="exoDNase_III"/>
    <property type="match status" value="1"/>
</dbReference>
<feature type="active site" description="Proton donor/acceptor" evidence="5">
    <location>
        <position position="173"/>
    </location>
</feature>
<evidence type="ECO:0000313" key="9">
    <source>
        <dbReference type="EMBL" id="MBB5218078.1"/>
    </source>
</evidence>
<dbReference type="GO" id="GO:0003906">
    <property type="term" value="F:DNA-(apurinic or apyrimidinic site) endonuclease activity"/>
    <property type="evidence" value="ECO:0007669"/>
    <property type="project" value="TreeGrafter"/>
</dbReference>
<feature type="binding site" evidence="6">
    <location>
        <position position="7"/>
    </location>
    <ligand>
        <name>Mg(2+)</name>
        <dbReference type="ChEBI" id="CHEBI:18420"/>
        <label>1</label>
    </ligand>
</feature>
<feature type="site" description="Interaction with DNA substrate" evidence="7">
    <location>
        <position position="270"/>
    </location>
</feature>
<feature type="active site" description="Proton acceptor" evidence="5">
    <location>
        <position position="270"/>
    </location>
</feature>
<feature type="site" description="Transition state stabilizer" evidence="7">
    <location>
        <position position="175"/>
    </location>
</feature>
<dbReference type="EC" id="3.1.11.2" evidence="9 10"/>
<dbReference type="SUPFAM" id="SSF56219">
    <property type="entry name" value="DNase I-like"/>
    <property type="match status" value="1"/>
</dbReference>
<evidence type="ECO:0000256" key="7">
    <source>
        <dbReference type="PIRSR" id="PIRSR604808-3"/>
    </source>
</evidence>
<dbReference type="GO" id="GO:0003677">
    <property type="term" value="F:DNA binding"/>
    <property type="evidence" value="ECO:0007669"/>
    <property type="project" value="InterPro"/>
</dbReference>
<proteinExistence type="inferred from homology"/>
<dbReference type="GO" id="GO:0006284">
    <property type="term" value="P:base-excision repair"/>
    <property type="evidence" value="ECO:0007669"/>
    <property type="project" value="TreeGrafter"/>
</dbReference>
<comment type="similarity">
    <text evidence="1">Belongs to the DNA repair enzymes AP/ExoA family.</text>
</comment>
<dbReference type="EMBL" id="JACHFR010000001">
    <property type="protein sequence ID" value="MBB5218078.1"/>
    <property type="molecule type" value="Genomic_DNA"/>
</dbReference>
<dbReference type="InterPro" id="IPR005135">
    <property type="entry name" value="Endo/exonuclease/phosphatase"/>
</dbReference>
<dbReference type="InterPro" id="IPR036691">
    <property type="entry name" value="Endo/exonu/phosph_ase_sf"/>
</dbReference>
<keyword evidence="6" id="KW-0464">Manganese</keyword>
<evidence type="ECO:0000256" key="5">
    <source>
        <dbReference type="PIRSR" id="PIRSR604808-1"/>
    </source>
</evidence>
<sequence length="279" mass="31209">MKIISWNVNGIRAVEKKGFTDWLLKSGADVVCIQETKATPSQLGPDLLNPGASNSLEDTDEDTPLFASALSSRNTGISYKSYFSSAKKAGYSGTAIYSRKAPDKVETLGIPEFDDEGRTTIAFFGKLVIISAYFPNSQGPGLRLDYKLAFCDAVYKKCTALVKEGYNIVLCGDYNIAHTPDDIANPKANEGNAGYLPEERAWMDFFTQNGFTDTFRIFCKEPKHYTWWSYRFHAREKDIGWRLDYHCVNNSFVPKVKSSTILKEVTGSDHCPVLLEIQD</sequence>
<dbReference type="Gene3D" id="3.60.10.10">
    <property type="entry name" value="Endonuclease/exonuclease/phosphatase"/>
    <property type="match status" value="1"/>
</dbReference>
<evidence type="ECO:0000313" key="11">
    <source>
        <dbReference type="Proteomes" id="UP000578697"/>
    </source>
</evidence>
<protein>
    <submittedName>
        <fullName evidence="10">Exodeoxyribonuclease III</fullName>
    </submittedName>
    <submittedName>
        <fullName evidence="9">Exodeoxyribonuclease-3</fullName>
        <ecNumber evidence="9 10">3.1.11.2</ecNumber>
    </submittedName>
</protein>
<evidence type="ECO:0000256" key="4">
    <source>
        <dbReference type="ARBA" id="ARBA00022842"/>
    </source>
</evidence>
<accession>A0A840SD13</accession>
<dbReference type="KEGG" id="trc:DYE49_06985"/>
<feature type="active site" evidence="5">
    <location>
        <position position="133"/>
    </location>
</feature>
<feature type="binding site" evidence="6">
    <location>
        <position position="35"/>
    </location>
    <ligand>
        <name>Mg(2+)</name>
        <dbReference type="ChEBI" id="CHEBI:18420"/>
        <label>1</label>
    </ligand>
</feature>
<organism evidence="9 11">
    <name type="scientific">Treponema rectale</name>
    <dbReference type="NCBI Taxonomy" id="744512"/>
    <lineage>
        <taxon>Bacteria</taxon>
        <taxon>Pseudomonadati</taxon>
        <taxon>Spirochaetota</taxon>
        <taxon>Spirochaetia</taxon>
        <taxon>Spirochaetales</taxon>
        <taxon>Treponemataceae</taxon>
        <taxon>Treponema</taxon>
    </lineage>
</organism>
<dbReference type="PANTHER" id="PTHR22748">
    <property type="entry name" value="AP ENDONUCLEASE"/>
    <property type="match status" value="1"/>
</dbReference>
<feature type="binding site" evidence="6">
    <location>
        <position position="175"/>
    </location>
    <ligand>
        <name>Mg(2+)</name>
        <dbReference type="ChEBI" id="CHEBI:18420"/>
        <label>1</label>
    </ligand>
</feature>
<dbReference type="PROSITE" id="PS51435">
    <property type="entry name" value="AP_NUCLEASE_F1_4"/>
    <property type="match status" value="1"/>
</dbReference>
<feature type="binding site" evidence="6">
    <location>
        <position position="269"/>
    </location>
    <ligand>
        <name>Mg(2+)</name>
        <dbReference type="ChEBI" id="CHEBI:18420"/>
        <label>1</label>
    </ligand>
</feature>
<dbReference type="AlphaFoldDB" id="A0A840SD13"/>
<dbReference type="NCBIfam" id="TIGR00633">
    <property type="entry name" value="xth"/>
    <property type="match status" value="1"/>
</dbReference>
<feature type="binding site" evidence="6">
    <location>
        <position position="270"/>
    </location>
    <ligand>
        <name>Mg(2+)</name>
        <dbReference type="ChEBI" id="CHEBI:18420"/>
        <label>1</label>
    </ligand>
</feature>
<name>A0A840SD13_9SPIR</name>
<gene>
    <name evidence="10" type="primary">xth</name>
    <name evidence="10" type="ORF">DYE49_06985</name>
    <name evidence="9" type="ORF">HNP77_000422</name>
</gene>
<dbReference type="Pfam" id="PF03372">
    <property type="entry name" value="Exo_endo_phos"/>
    <property type="match status" value="1"/>
</dbReference>
<evidence type="ECO:0000313" key="10">
    <source>
        <dbReference type="EMBL" id="QOS40208.1"/>
    </source>
</evidence>
<dbReference type="InterPro" id="IPR020847">
    <property type="entry name" value="AP_endonuclease_F1_BS"/>
</dbReference>
<evidence type="ECO:0000256" key="2">
    <source>
        <dbReference type="ARBA" id="ARBA00022723"/>
    </source>
</evidence>
<feature type="domain" description="Endonuclease/exonuclease/phosphatase" evidence="8">
    <location>
        <begin position="4"/>
        <end position="270"/>
    </location>
</feature>
<keyword evidence="4 6" id="KW-0460">Magnesium</keyword>
<dbReference type="PANTHER" id="PTHR22748:SF6">
    <property type="entry name" value="DNA-(APURINIC OR APYRIMIDINIC SITE) ENDONUCLEASE"/>
    <property type="match status" value="1"/>
</dbReference>
<dbReference type="RefSeq" id="WP_184651512.1">
    <property type="nucleotide sequence ID" value="NZ_JACHFR010000001.1"/>
</dbReference>
<dbReference type="GO" id="GO:0008311">
    <property type="term" value="F:double-stranded DNA 3'-5' DNA exonuclease activity"/>
    <property type="evidence" value="ECO:0007669"/>
    <property type="project" value="UniProtKB-EC"/>
</dbReference>
<dbReference type="InterPro" id="IPR004808">
    <property type="entry name" value="AP_endonuc_1"/>
</dbReference>
<keyword evidence="3 9" id="KW-0378">Hydrolase</keyword>
<evidence type="ECO:0000313" key="12">
    <source>
        <dbReference type="Proteomes" id="UP000593591"/>
    </source>
</evidence>
<reference evidence="9 11" key="2">
    <citation type="submission" date="2020-08" db="EMBL/GenBank/DDBJ databases">
        <title>Genomic Encyclopedia of Type Strains, Phase IV (KMG-IV): sequencing the most valuable type-strain genomes for metagenomic binning, comparative biology and taxonomic classification.</title>
        <authorList>
            <person name="Goeker M."/>
        </authorList>
    </citation>
    <scope>NUCLEOTIDE SEQUENCE [LARGE SCALE GENOMIC DNA]</scope>
    <source>
        <strain evidence="9 11">DSM 103679</strain>
    </source>
</reference>
<evidence type="ECO:0000256" key="1">
    <source>
        <dbReference type="ARBA" id="ARBA00007092"/>
    </source>
</evidence>
<dbReference type="Proteomes" id="UP000593591">
    <property type="component" value="Chromosome"/>
</dbReference>
<keyword evidence="11" id="KW-1185">Reference proteome</keyword>
<dbReference type="Proteomes" id="UP000578697">
    <property type="component" value="Unassembled WGS sequence"/>
</dbReference>
<dbReference type="GO" id="GO:0046872">
    <property type="term" value="F:metal ion binding"/>
    <property type="evidence" value="ECO:0007669"/>
    <property type="project" value="UniProtKB-KW"/>
</dbReference>
<comment type="cofactor">
    <cofactor evidence="6">
        <name>Mg(2+)</name>
        <dbReference type="ChEBI" id="CHEBI:18420"/>
    </cofactor>
    <cofactor evidence="6">
        <name>Mn(2+)</name>
        <dbReference type="ChEBI" id="CHEBI:29035"/>
    </cofactor>
    <text evidence="6">Probably binds two magnesium or manganese ions per subunit.</text>
</comment>
<evidence type="ECO:0000259" key="8">
    <source>
        <dbReference type="Pfam" id="PF03372"/>
    </source>
</evidence>
<reference evidence="10 12" key="1">
    <citation type="submission" date="2018-08" db="EMBL/GenBank/DDBJ databases">
        <title>The first complete genome of Treponema rectale (CHPAT), a commensal spirochete of the bovine rectum.</title>
        <authorList>
            <person name="Staton G.J."/>
            <person name="Clegg S.R."/>
            <person name="Carter S.D."/>
            <person name="Radford A.D."/>
            <person name="Darby A."/>
            <person name="Hall N."/>
            <person name="Birtles R.J."/>
            <person name="Evans N.J."/>
        </authorList>
    </citation>
    <scope>NUCLEOTIDE SEQUENCE [LARGE SCALE GENOMIC DNA]</scope>
    <source>
        <strain evidence="10 12">CHPA</strain>
    </source>
</reference>
<keyword evidence="2 6" id="KW-0479">Metal-binding</keyword>